<accession>A0A382REA8</accession>
<sequence length="322" mass="37161">WEAGFYENLLLKQRLELDPEEVRQYFEFTNVTDGLFTVYQRLFNITFKQIEKPSVWHEDVLMYEVFDDETNELIGRFYLDMFPRANKYGHAAAFSVTMGKMTDAGYTKPTTALVCNFPKPTEFQPSLLTHDNVETYFHEFGHLVHGVLTKSPLMNYAGTSVARDFVEAPSQMLENWVWQKESLSLFAKHYNTGEVIPDELLNKMLAAKNVNSGTKALQQVFYGVLDFTLHDGFDPDGPQTITEVVSFLQNDITFYPYQEGTHMEAAFGHLNGYGAAYYGYKWSEVYAQDMFSIFEKEGIMNEEEGLRYRRIILEKGGTEEPI</sequence>
<dbReference type="EMBL" id="UINC01120781">
    <property type="protein sequence ID" value="SVC95477.1"/>
    <property type="molecule type" value="Genomic_DNA"/>
</dbReference>
<evidence type="ECO:0000259" key="8">
    <source>
        <dbReference type="Pfam" id="PF01432"/>
    </source>
</evidence>
<protein>
    <recommendedName>
        <fullName evidence="8">Peptidase M3A/M3B catalytic domain-containing protein</fullName>
    </recommendedName>
</protein>
<name>A0A382REA8_9ZZZZ</name>
<comment type="similarity">
    <text evidence="2">Belongs to the peptidase M3 family.</text>
</comment>
<evidence type="ECO:0000256" key="6">
    <source>
        <dbReference type="ARBA" id="ARBA00022833"/>
    </source>
</evidence>
<dbReference type="InterPro" id="IPR001567">
    <property type="entry name" value="Pept_M3A_M3B_dom"/>
</dbReference>
<dbReference type="GO" id="GO:0046872">
    <property type="term" value="F:metal ion binding"/>
    <property type="evidence" value="ECO:0007669"/>
    <property type="project" value="UniProtKB-KW"/>
</dbReference>
<dbReference type="GO" id="GO:0004222">
    <property type="term" value="F:metalloendopeptidase activity"/>
    <property type="evidence" value="ECO:0007669"/>
    <property type="project" value="InterPro"/>
</dbReference>
<organism evidence="9">
    <name type="scientific">marine metagenome</name>
    <dbReference type="NCBI Taxonomy" id="408172"/>
    <lineage>
        <taxon>unclassified sequences</taxon>
        <taxon>metagenomes</taxon>
        <taxon>ecological metagenomes</taxon>
    </lineage>
</organism>
<comment type="cofactor">
    <cofactor evidence="1">
        <name>Zn(2+)</name>
        <dbReference type="ChEBI" id="CHEBI:29105"/>
    </cofactor>
</comment>
<reference evidence="9" key="1">
    <citation type="submission" date="2018-05" db="EMBL/GenBank/DDBJ databases">
        <authorList>
            <person name="Lanie J.A."/>
            <person name="Ng W.-L."/>
            <person name="Kazmierczak K.M."/>
            <person name="Andrzejewski T.M."/>
            <person name="Davidsen T.M."/>
            <person name="Wayne K.J."/>
            <person name="Tettelin H."/>
            <person name="Glass J.I."/>
            <person name="Rusch D."/>
            <person name="Podicherti R."/>
            <person name="Tsui H.-C.T."/>
            <person name="Winkler M.E."/>
        </authorList>
    </citation>
    <scope>NUCLEOTIDE SEQUENCE</scope>
</reference>
<evidence type="ECO:0000256" key="7">
    <source>
        <dbReference type="ARBA" id="ARBA00023049"/>
    </source>
</evidence>
<evidence type="ECO:0000256" key="1">
    <source>
        <dbReference type="ARBA" id="ARBA00001947"/>
    </source>
</evidence>
<keyword evidence="4" id="KW-0479">Metal-binding</keyword>
<dbReference type="Gene3D" id="3.40.390.10">
    <property type="entry name" value="Collagenase (Catalytic Domain)"/>
    <property type="match status" value="1"/>
</dbReference>
<feature type="non-terminal residue" evidence="9">
    <location>
        <position position="322"/>
    </location>
</feature>
<evidence type="ECO:0000256" key="4">
    <source>
        <dbReference type="ARBA" id="ARBA00022723"/>
    </source>
</evidence>
<evidence type="ECO:0000256" key="3">
    <source>
        <dbReference type="ARBA" id="ARBA00022670"/>
    </source>
</evidence>
<keyword evidence="7" id="KW-0482">Metalloprotease</keyword>
<keyword evidence="5" id="KW-0378">Hydrolase</keyword>
<feature type="non-terminal residue" evidence="9">
    <location>
        <position position="1"/>
    </location>
</feature>
<keyword evidence="6" id="KW-0862">Zinc</keyword>
<evidence type="ECO:0000313" key="9">
    <source>
        <dbReference type="EMBL" id="SVC95477.1"/>
    </source>
</evidence>
<dbReference type="FunFam" id="3.40.390.10:FF:000006">
    <property type="entry name" value="Thimet oligopeptidase 1"/>
    <property type="match status" value="1"/>
</dbReference>
<evidence type="ECO:0000256" key="2">
    <source>
        <dbReference type="ARBA" id="ARBA00006040"/>
    </source>
</evidence>
<evidence type="ECO:0000256" key="5">
    <source>
        <dbReference type="ARBA" id="ARBA00022801"/>
    </source>
</evidence>
<gene>
    <name evidence="9" type="ORF">METZ01_LOCUS348331</name>
</gene>
<dbReference type="GO" id="GO:0006518">
    <property type="term" value="P:peptide metabolic process"/>
    <property type="evidence" value="ECO:0007669"/>
    <property type="project" value="TreeGrafter"/>
</dbReference>
<dbReference type="InterPro" id="IPR024077">
    <property type="entry name" value="Neurolysin/TOP_dom2"/>
</dbReference>
<dbReference type="PANTHER" id="PTHR11804">
    <property type="entry name" value="PROTEASE M3 THIMET OLIGOPEPTIDASE-RELATED"/>
    <property type="match status" value="1"/>
</dbReference>
<dbReference type="PANTHER" id="PTHR11804:SF84">
    <property type="entry name" value="SACCHAROLYSIN"/>
    <property type="match status" value="1"/>
</dbReference>
<dbReference type="Gene3D" id="1.10.1370.10">
    <property type="entry name" value="Neurolysin, domain 3"/>
    <property type="match status" value="1"/>
</dbReference>
<dbReference type="GO" id="GO:0006508">
    <property type="term" value="P:proteolysis"/>
    <property type="evidence" value="ECO:0007669"/>
    <property type="project" value="UniProtKB-KW"/>
</dbReference>
<keyword evidence="3" id="KW-0645">Protease</keyword>
<dbReference type="InterPro" id="IPR024079">
    <property type="entry name" value="MetalloPept_cat_dom_sf"/>
</dbReference>
<proteinExistence type="inferred from homology"/>
<feature type="domain" description="Peptidase M3A/M3B catalytic" evidence="8">
    <location>
        <begin position="1"/>
        <end position="321"/>
    </location>
</feature>
<dbReference type="Pfam" id="PF01432">
    <property type="entry name" value="Peptidase_M3"/>
    <property type="match status" value="1"/>
</dbReference>
<dbReference type="SUPFAM" id="SSF55486">
    <property type="entry name" value="Metalloproteases ('zincins'), catalytic domain"/>
    <property type="match status" value="1"/>
</dbReference>
<dbReference type="AlphaFoldDB" id="A0A382REA8"/>
<dbReference type="InterPro" id="IPR045090">
    <property type="entry name" value="Pept_M3A_M3B"/>
</dbReference>